<sequence length="539" mass="62026">MSLLTNIFLLSSLITSLFVPPTDKEKKLKEEEARFQEDVRIFDETHEASFRYFWEWAHPVSGLTPRRSLENKRFDIGIGASGFGIQAIIVGAHRGWVSREEVVDHLLKVTYFLDQKAVKYHGVFPHLIHGKTGQLIKFGGQDGADIQETSNLMMGLLVARAYFDGDNHKEVQLRKSITELWEAVDYTVHEYQNGLWWNHSETQKENNGLKLLMKGYTESMTSYALALGHPKHPIKKKSYQAYVNGKNFVNGRKYYGYTLDVGKPKGGPLYLAQTPFVTMDPRDMEDQYTFYWKRSIAHSLINWTYCFKHAPKEYQYSKGDWGLTASQIPTGYNNMAGPNKDKGVIAPSGALGVFPYVPYQSFMALRNFYENHKEGLWDKYGFKDAYSIKDNWYSDRYLGLDQGRTVIMMENYRSGLFWELSKKIPELQVAKKKMGISSPKFKTGFPLAVKENISQRVQLIRHPELKAYHVDYYLAKDADVSFEFRHINGDVTTLNSPKFKSEGMHQLVFEKKDFLSGTKGKLIMTINGKTSEELPVQLF</sequence>
<dbReference type="InterPro" id="IPR019282">
    <property type="entry name" value="Glycoamylase-like_cons_dom"/>
</dbReference>
<feature type="domain" description="Glycoamylase-like" evidence="1">
    <location>
        <begin position="213"/>
        <end position="425"/>
    </location>
</feature>
<organism evidence="2 3">
    <name type="scientific">Flammeovirga yaeyamensis</name>
    <dbReference type="NCBI Taxonomy" id="367791"/>
    <lineage>
        <taxon>Bacteria</taxon>
        <taxon>Pseudomonadati</taxon>
        <taxon>Bacteroidota</taxon>
        <taxon>Cytophagia</taxon>
        <taxon>Cytophagales</taxon>
        <taxon>Flammeovirgaceae</taxon>
        <taxon>Flammeovirga</taxon>
    </lineage>
</organism>
<protein>
    <submittedName>
        <fullName evidence="2">Beta-glucosidase</fullName>
    </submittedName>
</protein>
<dbReference type="Pfam" id="PF10091">
    <property type="entry name" value="Glycoamylase"/>
    <property type="match status" value="1"/>
</dbReference>
<evidence type="ECO:0000313" key="2">
    <source>
        <dbReference type="EMBL" id="QWG04989.1"/>
    </source>
</evidence>
<keyword evidence="3" id="KW-1185">Reference proteome</keyword>
<gene>
    <name evidence="2" type="ORF">KMW28_21440</name>
</gene>
<reference evidence="2 3" key="1">
    <citation type="submission" date="2021-05" db="EMBL/GenBank/DDBJ databases">
        <title>Comparative genomic studies on the polysaccharide-degrading batcterial strains of the Flammeovirga genus.</title>
        <authorList>
            <person name="Zewei F."/>
            <person name="Zheng Z."/>
            <person name="Yu L."/>
            <person name="Ruyue G."/>
            <person name="Yanhong M."/>
            <person name="Yuanyuan C."/>
            <person name="Jingyan G."/>
            <person name="Wenjun H."/>
        </authorList>
    </citation>
    <scope>NUCLEOTIDE SEQUENCE [LARGE SCALE GENOMIC DNA]</scope>
    <source>
        <strain evidence="2 3">NBRC:100898</strain>
    </source>
</reference>
<dbReference type="KEGG" id="fya:KMW28_21440"/>
<dbReference type="Proteomes" id="UP000678679">
    <property type="component" value="Chromosome 2"/>
</dbReference>
<name>A0AAX1NBP6_9BACT</name>
<evidence type="ECO:0000313" key="3">
    <source>
        <dbReference type="Proteomes" id="UP000678679"/>
    </source>
</evidence>
<dbReference type="RefSeq" id="WP_169662322.1">
    <property type="nucleotide sequence ID" value="NZ_CP076133.1"/>
</dbReference>
<dbReference type="AlphaFoldDB" id="A0AAX1NBP6"/>
<accession>A0AAX1NBP6</accession>
<proteinExistence type="predicted"/>
<dbReference type="Gene3D" id="1.50.10.140">
    <property type="match status" value="1"/>
</dbReference>
<evidence type="ECO:0000259" key="1">
    <source>
        <dbReference type="Pfam" id="PF10091"/>
    </source>
</evidence>
<dbReference type="EMBL" id="CP076133">
    <property type="protein sequence ID" value="QWG04989.1"/>
    <property type="molecule type" value="Genomic_DNA"/>
</dbReference>